<dbReference type="OrthoDB" id="2336315at2759"/>
<evidence type="ECO:0000256" key="1">
    <source>
        <dbReference type="SAM" id="MobiDB-lite"/>
    </source>
</evidence>
<evidence type="ECO:0000313" key="2">
    <source>
        <dbReference type="EMBL" id="OAQ34392.1"/>
    </source>
</evidence>
<protein>
    <recommendedName>
        <fullName evidence="4">F-box domain-containing protein</fullName>
    </recommendedName>
</protein>
<gene>
    <name evidence="2" type="ORF">K457DRAFT_900947</name>
</gene>
<name>A0A197K9L8_9FUNG</name>
<proteinExistence type="predicted"/>
<dbReference type="Gene3D" id="3.80.10.10">
    <property type="entry name" value="Ribonuclease Inhibitor"/>
    <property type="match status" value="1"/>
</dbReference>
<keyword evidence="3" id="KW-1185">Reference proteome</keyword>
<sequence>MSIVKRTHPLELPEILTRVAHYLPVWVQLPNKYTGQLETEFKPAAILSCMRVSKLWYQIMLPLLWHTYSGPHFARAPIKIVHRFSPHFRVFRSYLGHEGPFQCTGLVELNMSQHGRTSHGNGVDLETQCSLVASNRDLRKLYWHGPSDLVPMDVNSLTGLRKVDDMMLLCWEGRDGLLAKVLQAVSGTVTRLGIYSIHGVAEGDLMADAGNGAKEPLVLPHVVKLSYRINHDQSKGLEELVRCCPNLKKLYIIPEYNFDMKRLSKNIQECCHKMEALTVKYADLDDKDVVALLWGCRVGPGLVRLNLTLQRISNAVTDAILVHSRTLQSVKLDIRVRGTLDVKNMLRILVECRYAWRIDIRGCGTGSLETLLSTLKSQPWGCKDLEIFGLRLMLPSPSLTQNRGDSRNEEPSEETKEKKAREEEARLEAKASRLFGMGWKVGKQRNYFYDGLGKKQVVDEVVSILGLVEGLKRVKAVRWNDIRYEPLAILN</sequence>
<evidence type="ECO:0008006" key="4">
    <source>
        <dbReference type="Google" id="ProtNLM"/>
    </source>
</evidence>
<dbReference type="EMBL" id="KV442017">
    <property type="protein sequence ID" value="OAQ34392.1"/>
    <property type="molecule type" value="Genomic_DNA"/>
</dbReference>
<feature type="region of interest" description="Disordered" evidence="1">
    <location>
        <begin position="398"/>
        <end position="423"/>
    </location>
</feature>
<dbReference type="Proteomes" id="UP000078512">
    <property type="component" value="Unassembled WGS sequence"/>
</dbReference>
<accession>A0A197K9L8</accession>
<reference evidence="2 3" key="1">
    <citation type="submission" date="2016-05" db="EMBL/GenBank/DDBJ databases">
        <title>Genome sequencing reveals origins of a unique bacterial endosymbiosis in the earliest lineages of terrestrial Fungi.</title>
        <authorList>
            <consortium name="DOE Joint Genome Institute"/>
            <person name="Uehling J."/>
            <person name="Gryganskyi A."/>
            <person name="Hameed K."/>
            <person name="Tschaplinski T."/>
            <person name="Misztal P."/>
            <person name="Wu S."/>
            <person name="Desiro A."/>
            <person name="Vande Pol N."/>
            <person name="Du Z.-Y."/>
            <person name="Zienkiewicz A."/>
            <person name="Zienkiewicz K."/>
            <person name="Morin E."/>
            <person name="Tisserant E."/>
            <person name="Splivallo R."/>
            <person name="Hainaut M."/>
            <person name="Henrissat B."/>
            <person name="Ohm R."/>
            <person name="Kuo A."/>
            <person name="Yan J."/>
            <person name="Lipzen A."/>
            <person name="Nolan M."/>
            <person name="Labutti K."/>
            <person name="Barry K."/>
            <person name="Goldstein A."/>
            <person name="Labbe J."/>
            <person name="Schadt C."/>
            <person name="Tuskan G."/>
            <person name="Grigoriev I."/>
            <person name="Martin F."/>
            <person name="Vilgalys R."/>
            <person name="Bonito G."/>
        </authorList>
    </citation>
    <scope>NUCLEOTIDE SEQUENCE [LARGE SCALE GENOMIC DNA]</scope>
    <source>
        <strain evidence="2 3">AG-77</strain>
    </source>
</reference>
<dbReference type="InterPro" id="IPR032675">
    <property type="entry name" value="LRR_dom_sf"/>
</dbReference>
<dbReference type="AlphaFoldDB" id="A0A197K9L8"/>
<evidence type="ECO:0000313" key="3">
    <source>
        <dbReference type="Proteomes" id="UP000078512"/>
    </source>
</evidence>
<organism evidence="2 3">
    <name type="scientific">Linnemannia elongata AG-77</name>
    <dbReference type="NCBI Taxonomy" id="1314771"/>
    <lineage>
        <taxon>Eukaryota</taxon>
        <taxon>Fungi</taxon>
        <taxon>Fungi incertae sedis</taxon>
        <taxon>Mucoromycota</taxon>
        <taxon>Mortierellomycotina</taxon>
        <taxon>Mortierellomycetes</taxon>
        <taxon>Mortierellales</taxon>
        <taxon>Mortierellaceae</taxon>
        <taxon>Linnemannia</taxon>
    </lineage>
</organism>
<feature type="compositionally biased region" description="Basic and acidic residues" evidence="1">
    <location>
        <begin position="404"/>
        <end position="423"/>
    </location>
</feature>
<dbReference type="SUPFAM" id="SSF52047">
    <property type="entry name" value="RNI-like"/>
    <property type="match status" value="1"/>
</dbReference>